<proteinExistence type="predicted"/>
<protein>
    <submittedName>
        <fullName evidence="2">Uncharacterized protein</fullName>
    </submittedName>
</protein>
<accession>A0A1D7YCX0</accession>
<dbReference type="KEGG" id="spun:BFF78_22105"/>
<name>A0A1D7YCX0_9ACTN</name>
<feature type="region of interest" description="Disordered" evidence="1">
    <location>
        <begin position="1"/>
        <end position="25"/>
    </location>
</feature>
<gene>
    <name evidence="2" type="ORF">BFF78_22105</name>
</gene>
<keyword evidence="3" id="KW-1185">Reference proteome</keyword>
<dbReference type="Proteomes" id="UP000094960">
    <property type="component" value="Chromosome"/>
</dbReference>
<evidence type="ECO:0000313" key="2">
    <source>
        <dbReference type="EMBL" id="AOR33402.1"/>
    </source>
</evidence>
<sequence length="81" mass="9202">MYERRTEEQPSIPPPPVGTVPAVRPPTDVRVGDFVLLDGRYERVQDMRAAGGASARILHFAGRTPLIMREARTTYRPLERR</sequence>
<dbReference type="EMBL" id="CP017248">
    <property type="protein sequence ID" value="AOR33402.1"/>
    <property type="molecule type" value="Genomic_DNA"/>
</dbReference>
<evidence type="ECO:0000256" key="1">
    <source>
        <dbReference type="SAM" id="MobiDB-lite"/>
    </source>
</evidence>
<organism evidence="2 3">
    <name type="scientific">Streptomyces fodineus</name>
    <dbReference type="NCBI Taxonomy" id="1904616"/>
    <lineage>
        <taxon>Bacteria</taxon>
        <taxon>Bacillati</taxon>
        <taxon>Actinomycetota</taxon>
        <taxon>Actinomycetes</taxon>
        <taxon>Kitasatosporales</taxon>
        <taxon>Streptomycetaceae</taxon>
        <taxon>Streptomyces</taxon>
    </lineage>
</organism>
<reference evidence="3" key="1">
    <citation type="submission" date="2016-09" db="EMBL/GenBank/DDBJ databases">
        <title>Streptomyces puniciscabiei strain:TW1S1 Genome sequencing and assembly.</title>
        <authorList>
            <person name="Kim M.-K."/>
            <person name="Kim S.B."/>
        </authorList>
    </citation>
    <scope>NUCLEOTIDE SEQUENCE [LARGE SCALE GENOMIC DNA]</scope>
    <source>
        <strain evidence="3">TW1S1</strain>
    </source>
</reference>
<dbReference type="AlphaFoldDB" id="A0A1D7YCX0"/>
<evidence type="ECO:0000313" key="3">
    <source>
        <dbReference type="Proteomes" id="UP000094960"/>
    </source>
</evidence>